<comment type="caution">
    <text evidence="1">The sequence shown here is derived from an EMBL/GenBank/DDBJ whole genome shotgun (WGS) entry which is preliminary data.</text>
</comment>
<keyword evidence="2" id="KW-1185">Reference proteome</keyword>
<gene>
    <name evidence="1" type="ORF">RISK_006258</name>
</gene>
<dbReference type="EMBL" id="LECT01000050">
    <property type="protein sequence ID" value="KLU01759.1"/>
    <property type="molecule type" value="Genomic_DNA"/>
</dbReference>
<accession>A0A0J1E8H3</accession>
<dbReference type="OrthoDB" id="284261at2"/>
<name>A0A0J1E8H3_RHOIS</name>
<dbReference type="PATRIC" id="fig|595434.4.peg.5948"/>
<dbReference type="RefSeq" id="WP_047817113.1">
    <property type="nucleotide sequence ID" value="NZ_LECT01000050.1"/>
</dbReference>
<dbReference type="SUPFAM" id="SSF55729">
    <property type="entry name" value="Acyl-CoA N-acyltransferases (Nat)"/>
    <property type="match status" value="1"/>
</dbReference>
<dbReference type="Proteomes" id="UP000036367">
    <property type="component" value="Unassembled WGS sequence"/>
</dbReference>
<dbReference type="InterPro" id="IPR016181">
    <property type="entry name" value="Acyl_CoA_acyltransferase"/>
</dbReference>
<protein>
    <recommendedName>
        <fullName evidence="3">N-acetyltransferase domain-containing protein</fullName>
    </recommendedName>
</protein>
<sequence length="208" mass="23331">MDVLHCFGTTDPLFDVIQEIRRDGAEQTVYGYDEYSHHYLLNWQGQPLGALTVQAAANGRLDCEDHYPAVLLEQHCDELIATCKLRIRRGPSTPIQALRTLVRRAWEDQLSRGKRISIVNADVRMQAFYRRIGFTYLPGFDFVHPDLQTPSNVLLMAVDASQRSYCQDLFDGIPNQVDQQPLVEMCCGSFAQTGAVAKVGSLRLAAVA</sequence>
<proteinExistence type="predicted"/>
<evidence type="ECO:0000313" key="2">
    <source>
        <dbReference type="Proteomes" id="UP000036367"/>
    </source>
</evidence>
<evidence type="ECO:0008006" key="3">
    <source>
        <dbReference type="Google" id="ProtNLM"/>
    </source>
</evidence>
<organism evidence="1 2">
    <name type="scientific">Rhodopirellula islandica</name>
    <dbReference type="NCBI Taxonomy" id="595434"/>
    <lineage>
        <taxon>Bacteria</taxon>
        <taxon>Pseudomonadati</taxon>
        <taxon>Planctomycetota</taxon>
        <taxon>Planctomycetia</taxon>
        <taxon>Pirellulales</taxon>
        <taxon>Pirellulaceae</taxon>
        <taxon>Rhodopirellula</taxon>
    </lineage>
</organism>
<evidence type="ECO:0000313" key="1">
    <source>
        <dbReference type="EMBL" id="KLU01759.1"/>
    </source>
</evidence>
<dbReference type="AlphaFoldDB" id="A0A0J1E8H3"/>
<reference evidence="1" key="1">
    <citation type="submission" date="2015-05" db="EMBL/GenBank/DDBJ databases">
        <title>Permanent draft genome of Rhodopirellula islandicus K833.</title>
        <authorList>
            <person name="Kizina J."/>
            <person name="Richter M."/>
            <person name="Glockner F.O."/>
            <person name="Harder J."/>
        </authorList>
    </citation>
    <scope>NUCLEOTIDE SEQUENCE [LARGE SCALE GENOMIC DNA]</scope>
    <source>
        <strain evidence="1">K833</strain>
    </source>
</reference>